<protein>
    <recommendedName>
        <fullName evidence="10">Cadherin domain-containing protein</fullName>
    </recommendedName>
</protein>
<comment type="caution">
    <text evidence="11">The sequence shown here is derived from an EMBL/GenBank/DDBJ whole genome shotgun (WGS) entry which is preliminary data.</text>
</comment>
<evidence type="ECO:0000256" key="4">
    <source>
        <dbReference type="ARBA" id="ARBA00022837"/>
    </source>
</evidence>
<evidence type="ECO:0000259" key="10">
    <source>
        <dbReference type="PROSITE" id="PS50268"/>
    </source>
</evidence>
<dbReference type="Gene3D" id="2.60.40.60">
    <property type="entry name" value="Cadherins"/>
    <property type="match status" value="2"/>
</dbReference>
<feature type="domain" description="Cadherin" evidence="10">
    <location>
        <begin position="84"/>
        <end position="244"/>
    </location>
</feature>
<proteinExistence type="predicted"/>
<name>A0A5J4NW79_9TREM</name>
<dbReference type="AlphaFoldDB" id="A0A5J4NW79"/>
<evidence type="ECO:0000256" key="3">
    <source>
        <dbReference type="ARBA" id="ARBA00022737"/>
    </source>
</evidence>
<dbReference type="PROSITE" id="PS00232">
    <property type="entry name" value="CADHERIN_1"/>
    <property type="match status" value="1"/>
</dbReference>
<sequence>MFPVPNFIPPCSEEIHYVIKHQSENRAVQEFRVSPQGYIYIARGNLDREKVSSYNFYLVAIDSGTPPLSSSTQVHIYVTDVNDNAPTWIFPVHNNQAINMTISEPVGYCLAKLKASDPDEGENGSVIYRLVQTSKMTNKDIFDGSAASMMGSHVNPTADAFRYQTTLEENGQSNLPGVNAPPAGNLFELDPSSGAIYVGRSMNLNDVGSVKLVVEASDGGQPAKVNHRVLQINIFRYLTQQPVFATVDTESASFNSADKSRYRLTSATNGGGHIENDLIVIIIMVAVTLIISLVLIVAILFLRCGICPNRAFGRYNSTIPNDYRPELAHPHHHLEEVFRDSGNMEVDGLLVPGLERLGNCTQFNEASLNSFQQKNENEPMCRSYLSNPGLDPWTGTTMSPKKLGQSGYETMKCNRFGGTMTFIHSPVGKPNTLRRASVINTSKRLDERIFGSPSATSSPDHEMKVMLTKRSTPRASVTVCDPFRASCSHLASARVGTPGLVVGKAEDMQSMDSGHGHSSSTENGMLSSLDPPSCRTKLQTHLSTFRCTTPQTFGRGLYLPVLHYLNAQPVSMDLISGRD</sequence>
<gene>
    <name evidence="11" type="ORF">DEA37_0010372</name>
</gene>
<dbReference type="CDD" id="cd11304">
    <property type="entry name" value="Cadherin_repeat"/>
    <property type="match status" value="2"/>
</dbReference>
<dbReference type="SMART" id="SM00112">
    <property type="entry name" value="CA"/>
    <property type="match status" value="2"/>
</dbReference>
<keyword evidence="6 9" id="KW-0472">Membrane</keyword>
<feature type="transmembrane region" description="Helical" evidence="9">
    <location>
        <begin position="278"/>
        <end position="302"/>
    </location>
</feature>
<evidence type="ECO:0000256" key="8">
    <source>
        <dbReference type="SAM" id="MobiDB-lite"/>
    </source>
</evidence>
<feature type="compositionally biased region" description="Polar residues" evidence="8">
    <location>
        <begin position="510"/>
        <end position="526"/>
    </location>
</feature>
<evidence type="ECO:0000256" key="5">
    <source>
        <dbReference type="ARBA" id="ARBA00022989"/>
    </source>
</evidence>
<evidence type="ECO:0000313" key="11">
    <source>
        <dbReference type="EMBL" id="KAA3679552.1"/>
    </source>
</evidence>
<dbReference type="GO" id="GO:0007156">
    <property type="term" value="P:homophilic cell adhesion via plasma membrane adhesion molecules"/>
    <property type="evidence" value="ECO:0007669"/>
    <property type="project" value="InterPro"/>
</dbReference>
<keyword evidence="4 7" id="KW-0106">Calcium</keyword>
<dbReference type="EMBL" id="QNGE01000703">
    <property type="protein sequence ID" value="KAA3679552.1"/>
    <property type="molecule type" value="Genomic_DNA"/>
</dbReference>
<accession>A0A5J4NW79</accession>
<keyword evidence="5 9" id="KW-1133">Transmembrane helix</keyword>
<evidence type="ECO:0000313" key="12">
    <source>
        <dbReference type="Proteomes" id="UP000324629"/>
    </source>
</evidence>
<dbReference type="Pfam" id="PF00028">
    <property type="entry name" value="Cadherin"/>
    <property type="match status" value="1"/>
</dbReference>
<dbReference type="PANTHER" id="PTHR24026:SF126">
    <property type="entry name" value="PROTOCADHERIN FAT 4"/>
    <property type="match status" value="1"/>
</dbReference>
<feature type="region of interest" description="Disordered" evidence="8">
    <location>
        <begin position="509"/>
        <end position="533"/>
    </location>
</feature>
<comment type="subcellular location">
    <subcellularLocation>
        <location evidence="1">Membrane</location>
    </subcellularLocation>
</comment>
<dbReference type="InterPro" id="IPR002126">
    <property type="entry name" value="Cadherin-like_dom"/>
</dbReference>
<evidence type="ECO:0000256" key="2">
    <source>
        <dbReference type="ARBA" id="ARBA00022692"/>
    </source>
</evidence>
<evidence type="ECO:0000256" key="7">
    <source>
        <dbReference type="PROSITE-ProRule" id="PRU00043"/>
    </source>
</evidence>
<feature type="domain" description="Cadherin" evidence="10">
    <location>
        <begin position="14"/>
        <end position="88"/>
    </location>
</feature>
<organism evidence="11 12">
    <name type="scientific">Paragonimus westermani</name>
    <dbReference type="NCBI Taxonomy" id="34504"/>
    <lineage>
        <taxon>Eukaryota</taxon>
        <taxon>Metazoa</taxon>
        <taxon>Spiralia</taxon>
        <taxon>Lophotrochozoa</taxon>
        <taxon>Platyhelminthes</taxon>
        <taxon>Trematoda</taxon>
        <taxon>Digenea</taxon>
        <taxon>Plagiorchiida</taxon>
        <taxon>Troglotremata</taxon>
        <taxon>Troglotrematidae</taxon>
        <taxon>Paragonimus</taxon>
    </lineage>
</organism>
<dbReference type="InterPro" id="IPR015919">
    <property type="entry name" value="Cadherin-like_sf"/>
</dbReference>
<dbReference type="GO" id="GO:0005886">
    <property type="term" value="C:plasma membrane"/>
    <property type="evidence" value="ECO:0007669"/>
    <property type="project" value="UniProtKB-SubCell"/>
</dbReference>
<keyword evidence="2 9" id="KW-0812">Transmembrane</keyword>
<dbReference type="PRINTS" id="PR00205">
    <property type="entry name" value="CADHERIN"/>
</dbReference>
<dbReference type="GO" id="GO:0005509">
    <property type="term" value="F:calcium ion binding"/>
    <property type="evidence" value="ECO:0007669"/>
    <property type="project" value="UniProtKB-UniRule"/>
</dbReference>
<dbReference type="PROSITE" id="PS50268">
    <property type="entry name" value="CADHERIN_2"/>
    <property type="match status" value="2"/>
</dbReference>
<keyword evidence="12" id="KW-1185">Reference proteome</keyword>
<dbReference type="InterPro" id="IPR020894">
    <property type="entry name" value="Cadherin_CS"/>
</dbReference>
<dbReference type="SUPFAM" id="SSF49313">
    <property type="entry name" value="Cadherin-like"/>
    <property type="match status" value="2"/>
</dbReference>
<evidence type="ECO:0000256" key="6">
    <source>
        <dbReference type="ARBA" id="ARBA00023136"/>
    </source>
</evidence>
<evidence type="ECO:0000256" key="1">
    <source>
        <dbReference type="ARBA" id="ARBA00004370"/>
    </source>
</evidence>
<dbReference type="Proteomes" id="UP000324629">
    <property type="component" value="Unassembled WGS sequence"/>
</dbReference>
<reference evidence="11 12" key="1">
    <citation type="journal article" date="2019" name="Gigascience">
        <title>Whole-genome sequence of the oriental lung fluke Paragonimus westermani.</title>
        <authorList>
            <person name="Oey H."/>
            <person name="Zakrzewski M."/>
            <person name="Narain K."/>
            <person name="Devi K.R."/>
            <person name="Agatsuma T."/>
            <person name="Nawaratna S."/>
            <person name="Gobert G.N."/>
            <person name="Jones M.K."/>
            <person name="Ragan M.A."/>
            <person name="McManus D.P."/>
            <person name="Krause L."/>
        </authorList>
    </citation>
    <scope>NUCLEOTIDE SEQUENCE [LARGE SCALE GENOMIC DNA]</scope>
    <source>
        <strain evidence="11 12">IND2009</strain>
    </source>
</reference>
<keyword evidence="3" id="KW-0677">Repeat</keyword>
<dbReference type="PANTHER" id="PTHR24026">
    <property type="entry name" value="FAT ATYPICAL CADHERIN-RELATED"/>
    <property type="match status" value="1"/>
</dbReference>
<evidence type="ECO:0000256" key="9">
    <source>
        <dbReference type="SAM" id="Phobius"/>
    </source>
</evidence>